<accession>A0ABU0DPA6</accession>
<comment type="caution">
    <text evidence="1">The sequence shown here is derived from an EMBL/GenBank/DDBJ whole genome shotgun (WGS) entry which is preliminary data.</text>
</comment>
<name>A0ABU0DPA6_9HYPH</name>
<evidence type="ECO:0000313" key="1">
    <source>
        <dbReference type="EMBL" id="MDQ0350141.1"/>
    </source>
</evidence>
<organism evidence="1 2">
    <name type="scientific">Ancylobacter vacuolatus</name>
    <dbReference type="NCBI Taxonomy" id="223389"/>
    <lineage>
        <taxon>Bacteria</taxon>
        <taxon>Pseudomonadati</taxon>
        <taxon>Pseudomonadota</taxon>
        <taxon>Alphaproteobacteria</taxon>
        <taxon>Hyphomicrobiales</taxon>
        <taxon>Xanthobacteraceae</taxon>
        <taxon>Ancylobacter</taxon>
    </lineage>
</organism>
<reference evidence="1 2" key="1">
    <citation type="submission" date="2023-07" db="EMBL/GenBank/DDBJ databases">
        <title>Genomic Encyclopedia of Type Strains, Phase IV (KMG-IV): sequencing the most valuable type-strain genomes for metagenomic binning, comparative biology and taxonomic classification.</title>
        <authorList>
            <person name="Goeker M."/>
        </authorList>
    </citation>
    <scope>NUCLEOTIDE SEQUENCE [LARGE SCALE GENOMIC DNA]</scope>
    <source>
        <strain evidence="1 2">DSM 1277</strain>
    </source>
</reference>
<sequence length="45" mass="4894">MTCPQTNTIEAHLRDLLAGTASARPAQFSIGLNCGGLKFYQRLPM</sequence>
<keyword evidence="2" id="KW-1185">Reference proteome</keyword>
<gene>
    <name evidence="1" type="ORF">J2S76_004597</name>
</gene>
<dbReference type="EMBL" id="JAUSUH010000018">
    <property type="protein sequence ID" value="MDQ0350141.1"/>
    <property type="molecule type" value="Genomic_DNA"/>
</dbReference>
<dbReference type="RefSeq" id="WP_307064424.1">
    <property type="nucleotide sequence ID" value="NZ_JAUSUH010000018.1"/>
</dbReference>
<evidence type="ECO:0000313" key="2">
    <source>
        <dbReference type="Proteomes" id="UP001238467"/>
    </source>
</evidence>
<proteinExistence type="predicted"/>
<protein>
    <submittedName>
        <fullName evidence="1">Uncharacterized protein</fullName>
    </submittedName>
</protein>
<dbReference type="Proteomes" id="UP001238467">
    <property type="component" value="Unassembled WGS sequence"/>
</dbReference>